<feature type="region of interest" description="Disordered" evidence="1">
    <location>
        <begin position="1"/>
        <end position="24"/>
    </location>
</feature>
<organism evidence="2 3">
    <name type="scientific">Rhododendron simsii</name>
    <name type="common">Sims's rhododendron</name>
    <dbReference type="NCBI Taxonomy" id="118357"/>
    <lineage>
        <taxon>Eukaryota</taxon>
        <taxon>Viridiplantae</taxon>
        <taxon>Streptophyta</taxon>
        <taxon>Embryophyta</taxon>
        <taxon>Tracheophyta</taxon>
        <taxon>Spermatophyta</taxon>
        <taxon>Magnoliopsida</taxon>
        <taxon>eudicotyledons</taxon>
        <taxon>Gunneridae</taxon>
        <taxon>Pentapetalae</taxon>
        <taxon>asterids</taxon>
        <taxon>Ericales</taxon>
        <taxon>Ericaceae</taxon>
        <taxon>Ericoideae</taxon>
        <taxon>Rhodoreae</taxon>
        <taxon>Rhododendron</taxon>
    </lineage>
</organism>
<comment type="caution">
    <text evidence="2">The sequence shown here is derived from an EMBL/GenBank/DDBJ whole genome shotgun (WGS) entry which is preliminary data.</text>
</comment>
<proteinExistence type="predicted"/>
<dbReference type="EMBL" id="WJXA01000005">
    <property type="protein sequence ID" value="KAF7144231.1"/>
    <property type="molecule type" value="Genomic_DNA"/>
</dbReference>
<accession>A0A834H3S8</accession>
<reference evidence="2" key="1">
    <citation type="submission" date="2019-11" db="EMBL/GenBank/DDBJ databases">
        <authorList>
            <person name="Liu Y."/>
            <person name="Hou J."/>
            <person name="Li T.-Q."/>
            <person name="Guan C.-H."/>
            <person name="Wu X."/>
            <person name="Wu H.-Z."/>
            <person name="Ling F."/>
            <person name="Zhang R."/>
            <person name="Shi X.-G."/>
            <person name="Ren J.-P."/>
            <person name="Chen E.-F."/>
            <person name="Sun J.-M."/>
        </authorList>
    </citation>
    <scope>NUCLEOTIDE SEQUENCE</scope>
    <source>
        <strain evidence="2">Adult_tree_wgs_1</strain>
        <tissue evidence="2">Leaves</tissue>
    </source>
</reference>
<dbReference type="AlphaFoldDB" id="A0A834H3S8"/>
<protein>
    <submittedName>
        <fullName evidence="2">Uncharacterized protein</fullName>
    </submittedName>
</protein>
<gene>
    <name evidence="2" type="ORF">RHSIM_Rhsim05G0199000</name>
</gene>
<name>A0A834H3S8_RHOSS</name>
<sequence>MKNYGRQRATTARCGRCRSTTTTDGRSSMHVFKIIPPMERHAEAGSSIGTATGLGSMISSPIAPPGRCCLLASFLHRRVLQLRTAAVHGRPPPTVVARSQPCLSRLRRLLWRCRTTRADEGEEVLIVTGEMVDVGSKAEEADGDFDFEEDDGGGKADLSRIIGSAVPEF</sequence>
<evidence type="ECO:0000256" key="1">
    <source>
        <dbReference type="SAM" id="MobiDB-lite"/>
    </source>
</evidence>
<dbReference type="Proteomes" id="UP000626092">
    <property type="component" value="Unassembled WGS sequence"/>
</dbReference>
<keyword evidence="3" id="KW-1185">Reference proteome</keyword>
<evidence type="ECO:0000313" key="2">
    <source>
        <dbReference type="EMBL" id="KAF7144231.1"/>
    </source>
</evidence>
<evidence type="ECO:0000313" key="3">
    <source>
        <dbReference type="Proteomes" id="UP000626092"/>
    </source>
</evidence>